<dbReference type="EMBL" id="BLXT01000403">
    <property type="protein sequence ID" value="GFN76566.1"/>
    <property type="molecule type" value="Genomic_DNA"/>
</dbReference>
<gene>
    <name evidence="1" type="ORF">PoB_000307200</name>
</gene>
<comment type="caution">
    <text evidence="1">The sequence shown here is derived from an EMBL/GenBank/DDBJ whole genome shotgun (WGS) entry which is preliminary data.</text>
</comment>
<sequence length="198" mass="21103">MITLGYKYTRPCQNNCIASYSKGKLPADKMKGFVAIIVAGLLAATSAQDSSVFPCSKVCYGVCDFLDFNVLKGFLPLLNPFSPINVVLCKQGCAQVCGCSDTCVTKCKPQLLACRNALPTPTPSPIVNVNCVTTFLSCQADCAFECFIGKVAKTLTGVLVRGRERLACESDVALLIVASGSQTNLEPSWLILDNKAIS</sequence>
<dbReference type="Proteomes" id="UP000735302">
    <property type="component" value="Unassembled WGS sequence"/>
</dbReference>
<proteinExistence type="predicted"/>
<name>A0AAV3Y3B7_9GAST</name>
<accession>A0AAV3Y3B7</accession>
<protein>
    <submittedName>
        <fullName evidence="1">Uncharacterized protein</fullName>
    </submittedName>
</protein>
<organism evidence="1 2">
    <name type="scientific">Plakobranchus ocellatus</name>
    <dbReference type="NCBI Taxonomy" id="259542"/>
    <lineage>
        <taxon>Eukaryota</taxon>
        <taxon>Metazoa</taxon>
        <taxon>Spiralia</taxon>
        <taxon>Lophotrochozoa</taxon>
        <taxon>Mollusca</taxon>
        <taxon>Gastropoda</taxon>
        <taxon>Heterobranchia</taxon>
        <taxon>Euthyneura</taxon>
        <taxon>Panpulmonata</taxon>
        <taxon>Sacoglossa</taxon>
        <taxon>Placobranchoidea</taxon>
        <taxon>Plakobranchidae</taxon>
        <taxon>Plakobranchus</taxon>
    </lineage>
</organism>
<evidence type="ECO:0000313" key="2">
    <source>
        <dbReference type="Proteomes" id="UP000735302"/>
    </source>
</evidence>
<evidence type="ECO:0000313" key="1">
    <source>
        <dbReference type="EMBL" id="GFN76566.1"/>
    </source>
</evidence>
<reference evidence="1 2" key="1">
    <citation type="journal article" date="2021" name="Elife">
        <title>Chloroplast acquisition without the gene transfer in kleptoplastic sea slugs, Plakobranchus ocellatus.</title>
        <authorList>
            <person name="Maeda T."/>
            <person name="Takahashi S."/>
            <person name="Yoshida T."/>
            <person name="Shimamura S."/>
            <person name="Takaki Y."/>
            <person name="Nagai Y."/>
            <person name="Toyoda A."/>
            <person name="Suzuki Y."/>
            <person name="Arimoto A."/>
            <person name="Ishii H."/>
            <person name="Satoh N."/>
            <person name="Nishiyama T."/>
            <person name="Hasebe M."/>
            <person name="Maruyama T."/>
            <person name="Minagawa J."/>
            <person name="Obokata J."/>
            <person name="Shigenobu S."/>
        </authorList>
    </citation>
    <scope>NUCLEOTIDE SEQUENCE [LARGE SCALE GENOMIC DNA]</scope>
</reference>
<dbReference type="AlphaFoldDB" id="A0AAV3Y3B7"/>
<keyword evidence="2" id="KW-1185">Reference proteome</keyword>